<organism evidence="13 14">
    <name type="scientific">Zhongshania aliphaticivorans</name>
    <dbReference type="NCBI Taxonomy" id="1470434"/>
    <lineage>
        <taxon>Bacteria</taxon>
        <taxon>Pseudomonadati</taxon>
        <taxon>Pseudomonadota</taxon>
        <taxon>Gammaproteobacteria</taxon>
        <taxon>Cellvibrionales</taxon>
        <taxon>Spongiibacteraceae</taxon>
        <taxon>Zhongshania</taxon>
    </lineage>
</organism>
<dbReference type="Pfam" id="PF00593">
    <property type="entry name" value="TonB_dep_Rec_b-barrel"/>
    <property type="match status" value="1"/>
</dbReference>
<keyword evidence="2 8" id="KW-0813">Transport</keyword>
<evidence type="ECO:0000313" key="14">
    <source>
        <dbReference type="Proteomes" id="UP000435877"/>
    </source>
</evidence>
<dbReference type="InterPro" id="IPR012910">
    <property type="entry name" value="Plug_dom"/>
</dbReference>
<keyword evidence="7 8" id="KW-0998">Cell outer membrane</keyword>
<dbReference type="Proteomes" id="UP000435877">
    <property type="component" value="Unassembled WGS sequence"/>
</dbReference>
<name>A0A5S9PK97_9GAMM</name>
<evidence type="ECO:0000256" key="4">
    <source>
        <dbReference type="ARBA" id="ARBA00022692"/>
    </source>
</evidence>
<evidence type="ECO:0000256" key="1">
    <source>
        <dbReference type="ARBA" id="ARBA00004571"/>
    </source>
</evidence>
<evidence type="ECO:0000256" key="7">
    <source>
        <dbReference type="ARBA" id="ARBA00023237"/>
    </source>
</evidence>
<keyword evidence="5 9" id="KW-0798">TonB box</keyword>
<dbReference type="InterPro" id="IPR039426">
    <property type="entry name" value="TonB-dep_rcpt-like"/>
</dbReference>
<dbReference type="InterPro" id="IPR036942">
    <property type="entry name" value="Beta-barrel_TonB_sf"/>
</dbReference>
<dbReference type="GO" id="GO:0009279">
    <property type="term" value="C:cell outer membrane"/>
    <property type="evidence" value="ECO:0007669"/>
    <property type="project" value="UniProtKB-SubCell"/>
</dbReference>
<dbReference type="PANTHER" id="PTHR30069">
    <property type="entry name" value="TONB-DEPENDENT OUTER MEMBRANE RECEPTOR"/>
    <property type="match status" value="1"/>
</dbReference>
<dbReference type="PANTHER" id="PTHR30069:SF27">
    <property type="entry name" value="BLL4766 PROTEIN"/>
    <property type="match status" value="1"/>
</dbReference>
<feature type="domain" description="TonB-dependent receptor-like beta-barrel" evidence="10">
    <location>
        <begin position="175"/>
        <end position="597"/>
    </location>
</feature>
<comment type="subcellular location">
    <subcellularLocation>
        <location evidence="1 8">Cell outer membrane</location>
        <topology evidence="1 8">Multi-pass membrane protein</topology>
    </subcellularLocation>
</comment>
<evidence type="ECO:0000256" key="9">
    <source>
        <dbReference type="RuleBase" id="RU003357"/>
    </source>
</evidence>
<keyword evidence="4 8" id="KW-0812">Transmembrane</keyword>
<evidence type="ECO:0000256" key="5">
    <source>
        <dbReference type="ARBA" id="ARBA00023077"/>
    </source>
</evidence>
<evidence type="ECO:0000256" key="3">
    <source>
        <dbReference type="ARBA" id="ARBA00022452"/>
    </source>
</evidence>
<sequence length="662" mass="75620">MHRPSLQHTIAISVLILFTLNLPLYANTWDSDELPMVLTPARLKQNRSEVPASVSVIDRAMITASGLKEIPELFRLIPGTSVGARDGWNYVVSYHGTNYRDSRRMQVLIDGRSVYQPGLATVDWNDIPISIQDIERIEVVRGPSSASYGANAFLGVINIITRHPSDVNRYETDILYGTENTENYRVSYADEIFNGSYRVTAASIQDDGFDIDRNGNERFDSKSSKLFNTRYESHIDDYTISLGLGYKTGETTDDLSDIDVTQPITKTKDYYFSSKIEKELSGRHKVTFNYNLSSQKQIHRWTVQGPPFLLGLNNNPSAVVLADANEDLRGSRQDVDLQDTYIWNDSFKTIAGIHLIKSRTSSETYYGTTLNSNNYQIFFNAEKKITKKISFNLGGSYEYEKNIGKNYSPRIAAHYHLSNGHSFRAVYSKAIRTPDLHETSADWSYTARNIRPSPDGQTEGEFIQTAVGNPNLKPEQIASREIGYYGNFHRYNFQLDVKVFNDQLERLISNSISLERFDPINNGNLKQSGIETEIDYRPSHQWLVHVSYAYIRSKAYSSSDQPFTESTETSFTPKNSASALLSYRTKNNYNISLTQYYARAIGTSKNKFFRSDFRIAKEVSFKNTSFEITYTGQYRHDQDSELLSDNIYRNDLRQFIGLNFKY</sequence>
<gene>
    <name evidence="13" type="primary">cirA_8</name>
    <name evidence="12" type="synonym">cirA_5</name>
    <name evidence="13" type="ORF">IHBHHGIJ_02765</name>
    <name evidence="12" type="ORF">KFEGEMFD_02137</name>
</gene>
<dbReference type="EMBL" id="CACSIM010000003">
    <property type="protein sequence ID" value="CAA0104379.1"/>
    <property type="molecule type" value="Genomic_DNA"/>
</dbReference>
<dbReference type="Gene3D" id="2.170.130.10">
    <property type="entry name" value="TonB-dependent receptor, plug domain"/>
    <property type="match status" value="1"/>
</dbReference>
<proteinExistence type="inferred from homology"/>
<dbReference type="InterPro" id="IPR037066">
    <property type="entry name" value="Plug_dom_sf"/>
</dbReference>
<protein>
    <submittedName>
        <fullName evidence="13">Colicin I receptor</fullName>
    </submittedName>
</protein>
<evidence type="ECO:0000313" key="13">
    <source>
        <dbReference type="EMBL" id="CAA0104617.1"/>
    </source>
</evidence>
<dbReference type="RefSeq" id="WP_159269471.1">
    <property type="nucleotide sequence ID" value="NZ_CACSIK010000002.1"/>
</dbReference>
<evidence type="ECO:0000259" key="11">
    <source>
        <dbReference type="Pfam" id="PF07715"/>
    </source>
</evidence>
<evidence type="ECO:0000256" key="8">
    <source>
        <dbReference type="PROSITE-ProRule" id="PRU01360"/>
    </source>
</evidence>
<dbReference type="GO" id="GO:0044718">
    <property type="term" value="P:siderophore transmembrane transport"/>
    <property type="evidence" value="ECO:0007669"/>
    <property type="project" value="TreeGrafter"/>
</dbReference>
<dbReference type="PROSITE" id="PS52016">
    <property type="entry name" value="TONB_DEPENDENT_REC_3"/>
    <property type="match status" value="1"/>
</dbReference>
<dbReference type="OrthoDB" id="9758929at2"/>
<keyword evidence="6 8" id="KW-0472">Membrane</keyword>
<dbReference type="SUPFAM" id="SSF56935">
    <property type="entry name" value="Porins"/>
    <property type="match status" value="1"/>
</dbReference>
<evidence type="ECO:0000259" key="10">
    <source>
        <dbReference type="Pfam" id="PF00593"/>
    </source>
</evidence>
<feature type="domain" description="TonB-dependent receptor plug" evidence="11">
    <location>
        <begin position="48"/>
        <end position="156"/>
    </location>
</feature>
<dbReference type="Gene3D" id="2.40.170.20">
    <property type="entry name" value="TonB-dependent receptor, beta-barrel domain"/>
    <property type="match status" value="1"/>
</dbReference>
<dbReference type="AlphaFoldDB" id="A0A5S9PK97"/>
<evidence type="ECO:0000256" key="6">
    <source>
        <dbReference type="ARBA" id="ARBA00023136"/>
    </source>
</evidence>
<dbReference type="EMBL" id="CACSIK010000002">
    <property type="protein sequence ID" value="CAA0104617.1"/>
    <property type="molecule type" value="Genomic_DNA"/>
</dbReference>
<dbReference type="GO" id="GO:0015344">
    <property type="term" value="F:siderophore uptake transmembrane transporter activity"/>
    <property type="evidence" value="ECO:0007669"/>
    <property type="project" value="TreeGrafter"/>
</dbReference>
<dbReference type="Pfam" id="PF07715">
    <property type="entry name" value="Plug"/>
    <property type="match status" value="1"/>
</dbReference>
<reference evidence="14 15" key="1">
    <citation type="submission" date="2019-11" db="EMBL/GenBank/DDBJ databases">
        <authorList>
            <person name="Holert J."/>
        </authorList>
    </citation>
    <scope>NUCLEOTIDE SEQUENCE [LARGE SCALE GENOMIC DNA]</scope>
    <source>
        <strain evidence="12">BC3_2A</strain>
        <strain evidence="13">SB11_1A</strain>
    </source>
</reference>
<evidence type="ECO:0000313" key="12">
    <source>
        <dbReference type="EMBL" id="CAA0104379.1"/>
    </source>
</evidence>
<evidence type="ECO:0000313" key="15">
    <source>
        <dbReference type="Proteomes" id="UP000439591"/>
    </source>
</evidence>
<keyword evidence="13" id="KW-0675">Receptor</keyword>
<dbReference type="Proteomes" id="UP000439591">
    <property type="component" value="Unassembled WGS sequence"/>
</dbReference>
<evidence type="ECO:0000256" key="2">
    <source>
        <dbReference type="ARBA" id="ARBA00022448"/>
    </source>
</evidence>
<keyword evidence="3 8" id="KW-1134">Transmembrane beta strand</keyword>
<keyword evidence="14" id="KW-1185">Reference proteome</keyword>
<comment type="similarity">
    <text evidence="8 9">Belongs to the TonB-dependent receptor family.</text>
</comment>
<dbReference type="InterPro" id="IPR000531">
    <property type="entry name" value="Beta-barrel_TonB"/>
</dbReference>
<accession>A0A5S9PK97</accession>